<dbReference type="GO" id="GO:0045892">
    <property type="term" value="P:negative regulation of DNA-templated transcription"/>
    <property type="evidence" value="ECO:0007669"/>
    <property type="project" value="TreeGrafter"/>
</dbReference>
<evidence type="ECO:0000313" key="7">
    <source>
        <dbReference type="Proteomes" id="UP000054740"/>
    </source>
</evidence>
<dbReference type="PANTHER" id="PTHR30136">
    <property type="entry name" value="HELIX-TURN-HELIX TRANSCRIPTIONAL REGULATOR, ICLR FAMILY"/>
    <property type="match status" value="1"/>
</dbReference>
<feature type="domain" description="HTH iclR-type" evidence="4">
    <location>
        <begin position="12"/>
        <end position="74"/>
    </location>
</feature>
<dbReference type="PROSITE" id="PS51077">
    <property type="entry name" value="HTH_ICLR"/>
    <property type="match status" value="1"/>
</dbReference>
<dbReference type="SUPFAM" id="SSF55781">
    <property type="entry name" value="GAF domain-like"/>
    <property type="match status" value="1"/>
</dbReference>
<dbReference type="InterPro" id="IPR029016">
    <property type="entry name" value="GAF-like_dom_sf"/>
</dbReference>
<dbReference type="AlphaFoldDB" id="A0A158HPG3"/>
<dbReference type="GO" id="GO:0003677">
    <property type="term" value="F:DNA binding"/>
    <property type="evidence" value="ECO:0007669"/>
    <property type="project" value="UniProtKB-KW"/>
</dbReference>
<sequence length="259" mass="28400">MAREEVDAGGTVKSADRVLDLFELLARWGREMSHAEIAEALDIPKSSLTKLIRNLNDRGYLRFVPETKGYRLGDAILKLAQQSNQMRNLIACAEPVLTDITQQTAESCALNQLKGEEVEVVATVLSQQRLQSHMRLGDLAPLYAVSGGKAVLAFLPDVMRNEYLRAVSFERFTKHTIATKKALLAELDDVRKNGFAQSMEEYTPGIVGIGVPILSSTGFPLGSLNLAIPAVRFSAEVGERSVAILKASAARIQRQYLAE</sequence>
<dbReference type="Proteomes" id="UP000054740">
    <property type="component" value="Unassembled WGS sequence"/>
</dbReference>
<keyword evidence="3" id="KW-0804">Transcription</keyword>
<dbReference type="Pfam" id="PF09339">
    <property type="entry name" value="HTH_IclR"/>
    <property type="match status" value="1"/>
</dbReference>
<dbReference type="InterPro" id="IPR005471">
    <property type="entry name" value="Tscrpt_reg_IclR_N"/>
</dbReference>
<dbReference type="Pfam" id="PF01614">
    <property type="entry name" value="IclR_C"/>
    <property type="match status" value="1"/>
</dbReference>
<protein>
    <submittedName>
        <fullName evidence="6">IclR family transcriptional regulator</fullName>
    </submittedName>
</protein>
<evidence type="ECO:0000256" key="2">
    <source>
        <dbReference type="ARBA" id="ARBA00023125"/>
    </source>
</evidence>
<reference evidence="7" key="1">
    <citation type="submission" date="2016-01" db="EMBL/GenBank/DDBJ databases">
        <authorList>
            <person name="Peeters C."/>
        </authorList>
    </citation>
    <scope>NUCLEOTIDE SEQUENCE [LARGE SCALE GENOMIC DNA]</scope>
</reference>
<evidence type="ECO:0000259" key="5">
    <source>
        <dbReference type="PROSITE" id="PS51078"/>
    </source>
</evidence>
<keyword evidence="1" id="KW-0805">Transcription regulation</keyword>
<dbReference type="InterPro" id="IPR036390">
    <property type="entry name" value="WH_DNA-bd_sf"/>
</dbReference>
<organism evidence="6 7">
    <name type="scientific">Caballeronia cordobensis</name>
    <name type="common">Burkholderia cordobensis</name>
    <dbReference type="NCBI Taxonomy" id="1353886"/>
    <lineage>
        <taxon>Bacteria</taxon>
        <taxon>Pseudomonadati</taxon>
        <taxon>Pseudomonadota</taxon>
        <taxon>Betaproteobacteria</taxon>
        <taxon>Burkholderiales</taxon>
        <taxon>Burkholderiaceae</taxon>
        <taxon>Caballeronia</taxon>
    </lineage>
</organism>
<dbReference type="InterPro" id="IPR036388">
    <property type="entry name" value="WH-like_DNA-bd_sf"/>
</dbReference>
<gene>
    <name evidence="6" type="ORF">AWB70_03604</name>
</gene>
<dbReference type="Gene3D" id="1.10.10.10">
    <property type="entry name" value="Winged helix-like DNA-binding domain superfamily/Winged helix DNA-binding domain"/>
    <property type="match status" value="1"/>
</dbReference>
<dbReference type="PANTHER" id="PTHR30136:SF24">
    <property type="entry name" value="HTH-TYPE TRANSCRIPTIONAL REPRESSOR ALLR"/>
    <property type="match status" value="1"/>
</dbReference>
<accession>A0A158HPG3</accession>
<keyword evidence="2" id="KW-0238">DNA-binding</keyword>
<dbReference type="Gene3D" id="3.30.450.40">
    <property type="match status" value="1"/>
</dbReference>
<dbReference type="EMBL" id="FCNY02000008">
    <property type="protein sequence ID" value="SAL45957.1"/>
    <property type="molecule type" value="Genomic_DNA"/>
</dbReference>
<dbReference type="SUPFAM" id="SSF46785">
    <property type="entry name" value="Winged helix' DNA-binding domain"/>
    <property type="match status" value="1"/>
</dbReference>
<evidence type="ECO:0000259" key="4">
    <source>
        <dbReference type="PROSITE" id="PS51077"/>
    </source>
</evidence>
<evidence type="ECO:0000256" key="3">
    <source>
        <dbReference type="ARBA" id="ARBA00023163"/>
    </source>
</evidence>
<dbReference type="GO" id="GO:0003700">
    <property type="term" value="F:DNA-binding transcription factor activity"/>
    <property type="evidence" value="ECO:0007669"/>
    <property type="project" value="TreeGrafter"/>
</dbReference>
<dbReference type="RefSeq" id="WP_053570413.1">
    <property type="nucleotide sequence ID" value="NZ_LGRC01000028.1"/>
</dbReference>
<dbReference type="SMART" id="SM00346">
    <property type="entry name" value="HTH_ICLR"/>
    <property type="match status" value="1"/>
</dbReference>
<name>A0A158HPG3_CABCO</name>
<feature type="domain" description="IclR-ED" evidence="5">
    <location>
        <begin position="75"/>
        <end position="258"/>
    </location>
</feature>
<proteinExistence type="predicted"/>
<dbReference type="InterPro" id="IPR014757">
    <property type="entry name" value="Tscrpt_reg_IclR_C"/>
</dbReference>
<evidence type="ECO:0000313" key="6">
    <source>
        <dbReference type="EMBL" id="SAL45957.1"/>
    </source>
</evidence>
<evidence type="ECO:0000256" key="1">
    <source>
        <dbReference type="ARBA" id="ARBA00023015"/>
    </source>
</evidence>
<dbReference type="InterPro" id="IPR050707">
    <property type="entry name" value="HTH_MetabolicPath_Reg"/>
</dbReference>
<dbReference type="PROSITE" id="PS51078">
    <property type="entry name" value="ICLR_ED"/>
    <property type="match status" value="1"/>
</dbReference>
<keyword evidence="7" id="KW-1185">Reference proteome</keyword>